<evidence type="ECO:0000256" key="1">
    <source>
        <dbReference type="ARBA" id="ARBA00023604"/>
    </source>
</evidence>
<dbReference type="EMBL" id="JAULSU010000004">
    <property type="protein sequence ID" value="KAK0620666.1"/>
    <property type="molecule type" value="Genomic_DNA"/>
</dbReference>
<organism evidence="3 4">
    <name type="scientific">Immersiella caudata</name>
    <dbReference type="NCBI Taxonomy" id="314043"/>
    <lineage>
        <taxon>Eukaryota</taxon>
        <taxon>Fungi</taxon>
        <taxon>Dikarya</taxon>
        <taxon>Ascomycota</taxon>
        <taxon>Pezizomycotina</taxon>
        <taxon>Sordariomycetes</taxon>
        <taxon>Sordariomycetidae</taxon>
        <taxon>Sordariales</taxon>
        <taxon>Lasiosphaeriaceae</taxon>
        <taxon>Immersiella</taxon>
    </lineage>
</organism>
<dbReference type="PANTHER" id="PTHR34598">
    <property type="entry name" value="BLL6449 PROTEIN"/>
    <property type="match status" value="1"/>
</dbReference>
<gene>
    <name evidence="3" type="ORF">B0T14DRAFT_235706</name>
</gene>
<dbReference type="GO" id="GO:0016491">
    <property type="term" value="F:oxidoreductase activity"/>
    <property type="evidence" value="ECO:0007669"/>
    <property type="project" value="InterPro"/>
</dbReference>
<accession>A0AA39WSA1</accession>
<protein>
    <submittedName>
        <fullName evidence="3">Uncharacterized protein</fullName>
    </submittedName>
</protein>
<dbReference type="InterPro" id="IPR044053">
    <property type="entry name" value="AsaB-like"/>
</dbReference>
<comment type="caution">
    <text evidence="3">The sequence shown here is derived from an EMBL/GenBank/DDBJ whole genome shotgun (WGS) entry which is preliminary data.</text>
</comment>
<keyword evidence="4" id="KW-1185">Reference proteome</keyword>
<dbReference type="PANTHER" id="PTHR34598:SF3">
    <property type="entry name" value="OXIDOREDUCTASE AN1597"/>
    <property type="match status" value="1"/>
</dbReference>
<dbReference type="NCBIfam" id="NF041278">
    <property type="entry name" value="CmcJ_NvfI_EfuI"/>
    <property type="match status" value="1"/>
</dbReference>
<sequence length="403" mass="46380">MKPPASGGFGVTDMRDSDSAPRRSQAQITKTQPWRLFWPPTPGSDVYTRLLNEHPDVLLWEFDATRPFDRPWRQWTDWFQVQEGKPPSWSCANLSSHIASDSDRPDIVEDRQAARIILDQQIELLDLPTVQPESFNYLAPLDLYEDEKPYKCQLPGPCFGESKMNNLFSKNYPDVVISNVSGYESLFSLDQSGFEFAKCPVDVQGWSDETVLSTYLPALVKWLKLRLGCQEVFCYAYNFRRHGNDMGIGNELKYGVKPPFFRVHYSSEATCRERLQLYFPGSFNDIMKRRVRFLNIWRPLSSSPVEDCPLALCDFRTVDKEDLVPMDIVYPHFVDEAYEVRYSPSHRWFYKKGMVQDDVIVFKLFDNLASEATVCPHSAFVDPTASPTSSRRSSIEVKIVVLG</sequence>
<proteinExistence type="inferred from homology"/>
<feature type="region of interest" description="Disordered" evidence="2">
    <location>
        <begin position="1"/>
        <end position="32"/>
    </location>
</feature>
<name>A0AA39WSA1_9PEZI</name>
<dbReference type="AlphaFoldDB" id="A0AA39WSA1"/>
<feature type="compositionally biased region" description="Polar residues" evidence="2">
    <location>
        <begin position="22"/>
        <end position="32"/>
    </location>
</feature>
<dbReference type="Proteomes" id="UP001175000">
    <property type="component" value="Unassembled WGS sequence"/>
</dbReference>
<evidence type="ECO:0000313" key="3">
    <source>
        <dbReference type="EMBL" id="KAK0620666.1"/>
    </source>
</evidence>
<evidence type="ECO:0000313" key="4">
    <source>
        <dbReference type="Proteomes" id="UP001175000"/>
    </source>
</evidence>
<evidence type="ECO:0000256" key="2">
    <source>
        <dbReference type="SAM" id="MobiDB-lite"/>
    </source>
</evidence>
<reference evidence="3" key="1">
    <citation type="submission" date="2023-06" db="EMBL/GenBank/DDBJ databases">
        <title>Genome-scale phylogeny and comparative genomics of the fungal order Sordariales.</title>
        <authorList>
            <consortium name="Lawrence Berkeley National Laboratory"/>
            <person name="Hensen N."/>
            <person name="Bonometti L."/>
            <person name="Westerberg I."/>
            <person name="Brannstrom I.O."/>
            <person name="Guillou S."/>
            <person name="Cros-Aarteil S."/>
            <person name="Calhoun S."/>
            <person name="Haridas S."/>
            <person name="Kuo A."/>
            <person name="Mondo S."/>
            <person name="Pangilinan J."/>
            <person name="Riley R."/>
            <person name="Labutti K."/>
            <person name="Andreopoulos B."/>
            <person name="Lipzen A."/>
            <person name="Chen C."/>
            <person name="Yanf M."/>
            <person name="Daum C."/>
            <person name="Ng V."/>
            <person name="Clum A."/>
            <person name="Steindorff A."/>
            <person name="Ohm R."/>
            <person name="Martin F."/>
            <person name="Silar P."/>
            <person name="Natvig D."/>
            <person name="Lalanne C."/>
            <person name="Gautier V."/>
            <person name="Ament-Velasquez S.L."/>
            <person name="Kruys A."/>
            <person name="Hutchinson M.I."/>
            <person name="Powell A.J."/>
            <person name="Barry K."/>
            <person name="Miller A.N."/>
            <person name="Grigoriev I.V."/>
            <person name="Debuchy R."/>
            <person name="Gladieux P."/>
            <person name="Thoren M.H."/>
            <person name="Johannesson H."/>
        </authorList>
    </citation>
    <scope>NUCLEOTIDE SEQUENCE</scope>
    <source>
        <strain evidence="3">CBS 606.72</strain>
    </source>
</reference>
<comment type="similarity">
    <text evidence="1">Belongs to the asaB hydroxylase/desaturase family.</text>
</comment>